<evidence type="ECO:0000313" key="1">
    <source>
        <dbReference type="EMBL" id="EGG21915.1"/>
    </source>
</evidence>
<keyword evidence="2" id="KW-1185">Reference proteome</keyword>
<evidence type="ECO:0000313" key="2">
    <source>
        <dbReference type="Proteomes" id="UP000007797"/>
    </source>
</evidence>
<dbReference type="EMBL" id="GL883010">
    <property type="protein sequence ID" value="EGG21915.1"/>
    <property type="molecule type" value="Genomic_DNA"/>
</dbReference>
<proteinExistence type="predicted"/>
<name>F4PUV3_CACFS</name>
<reference evidence="2" key="1">
    <citation type="journal article" date="2011" name="Genome Res.">
        <title>Phylogeny-wide analysis of social amoeba genomes highlights ancient origins for complex intercellular communication.</title>
        <authorList>
            <person name="Heidel A.J."/>
            <person name="Lawal H.M."/>
            <person name="Felder M."/>
            <person name="Schilde C."/>
            <person name="Helps N.R."/>
            <person name="Tunggal B."/>
            <person name="Rivero F."/>
            <person name="John U."/>
            <person name="Schleicher M."/>
            <person name="Eichinger L."/>
            <person name="Platzer M."/>
            <person name="Noegel A.A."/>
            <person name="Schaap P."/>
            <person name="Gloeckner G."/>
        </authorList>
    </citation>
    <scope>NUCLEOTIDE SEQUENCE [LARGE SCALE GENOMIC DNA]</scope>
    <source>
        <strain evidence="2">SH3</strain>
    </source>
</reference>
<organism evidence="1 2">
    <name type="scientific">Cavenderia fasciculata</name>
    <name type="common">Slime mold</name>
    <name type="synonym">Dictyostelium fasciculatum</name>
    <dbReference type="NCBI Taxonomy" id="261658"/>
    <lineage>
        <taxon>Eukaryota</taxon>
        <taxon>Amoebozoa</taxon>
        <taxon>Evosea</taxon>
        <taxon>Eumycetozoa</taxon>
        <taxon>Dictyostelia</taxon>
        <taxon>Acytosteliales</taxon>
        <taxon>Cavenderiaceae</taxon>
        <taxon>Cavenderia</taxon>
    </lineage>
</organism>
<dbReference type="AlphaFoldDB" id="F4PUV3"/>
<protein>
    <submittedName>
        <fullName evidence="1">Uncharacterized protein</fullName>
    </submittedName>
</protein>
<dbReference type="GeneID" id="14874067"/>
<sequence length="694" mass="82157">MDNTLFQVFRNKYLFQYIFDQLPVKRSVRQTINLCLIQEEIDSRQLIDRYGLVLLKYRHWFRVSDILDNGYIGLLIDKLKRNEPLRFTSKDAETICSTFDSFTQFKEIYQARRLNFQSPGCINAACIKGNIDIVNHLLNNLHISDAFEQKWYLNNVMYSSLLNRSTTNRVAFLDFIVSHPVVRDYLTATNLDPPRYYLLNQDVNRIGHTESSGFSTVIQMITDASVFRWMIDHCELSQDLFENRTYRPNFYKMGDMSLLEQFNPMREWSTKMVMTDINSHQTQPTLRINLLLYYIKNNNITKLPLHHDYDALVAGYRQNVEKRMEGREPISSIVKETLVYNDLYIFVAQRINLAELAFEPYLAYEVRLGQVSSISHCIEHYSMVHRRQFYQCLFENVATLEQVKEVMRIITTTPQFGNIDDAPFLGAAARSDDFGCDIIDYLSSHHPRHHQIESSRLYRVFKNQNIMIKVASIISSDLIKGNLYTYYMHSYSFVDEAFLDWLELHQFKLFVPNHFYHQFLGRAIESRSIKMIDASIQTLNLVSKDFSLESFKKLWTIIPYILFKYPNNKIKLNHPPKVWPSPSHFIEQLFTKDEEYFSFATSVDMVECLYQRSKPQKWSIEQRAKTIIKMLEVVLDNTDIIQHCIDEQQQHTHPISIVYHMTDASCINHNLFYHISYLIYHNILHKQFIYLLYL</sequence>
<dbReference type="RefSeq" id="XP_004359766.1">
    <property type="nucleotide sequence ID" value="XM_004359709.1"/>
</dbReference>
<dbReference type="Proteomes" id="UP000007797">
    <property type="component" value="Unassembled WGS sequence"/>
</dbReference>
<dbReference type="OrthoDB" id="24005at2759"/>
<accession>F4PUV3</accession>
<dbReference type="KEGG" id="dfa:DFA_01801"/>
<gene>
    <name evidence="1" type="ORF">DFA_01801</name>
</gene>